<evidence type="ECO:0000313" key="1">
    <source>
        <dbReference type="EMBL" id="XCH00361.1"/>
    </source>
</evidence>
<proteinExistence type="predicted"/>
<dbReference type="EMBL" id="PP861117">
    <property type="protein sequence ID" value="XCH00361.1"/>
    <property type="molecule type" value="Genomic_DNA"/>
</dbReference>
<organism evidence="1">
    <name type="scientific">Synechococcus phage QB2</name>
    <dbReference type="NCBI Taxonomy" id="3159453"/>
    <lineage>
        <taxon>Viruses</taxon>
        <taxon>Duplodnaviria</taxon>
        <taxon>Heunggongvirae</taxon>
        <taxon>Uroviricota</taxon>
        <taxon>Caudoviricetes</taxon>
        <taxon>Pantevenvirales</taxon>
        <taxon>Kyanoviridae</taxon>
    </lineage>
</organism>
<sequence>MEIPNITSPNINIREIDIPEVTTVTDNYTSIPMAPPVVVNIGVPVVDIPGCVEAHESNSKSKQVGQDDERGLVTYCDSGVPSFNPINYEPEQIVPTYPAGVDTRRKEKPEPPGQVELPPAAAPATAKIDCPTASQQAKEPVGTYIEGFRKKVTDYQLIGNECVQITEAVPIPQQIVAGLPSAGMVVTTGGIAVIATSSALLAKPLADILLKVVKPTVKKVMKKIAKIRGKTPQVLSTAERRNEQRDRNRAIMALRQTLKPK</sequence>
<protein>
    <recommendedName>
        <fullName evidence="2">Gp164</fullName>
    </recommendedName>
</protein>
<evidence type="ECO:0008006" key="2">
    <source>
        <dbReference type="Google" id="ProtNLM"/>
    </source>
</evidence>
<accession>A0AAU8EHR0</accession>
<name>A0AAU8EHR0_9CAUD</name>
<reference evidence="1" key="1">
    <citation type="submission" date="2024-05" db="EMBL/GenBank/DDBJ databases">
        <authorList>
            <person name="Su C."/>
        </authorList>
    </citation>
    <scope>NUCLEOTIDE SEQUENCE</scope>
</reference>